<dbReference type="Gene3D" id="3.30.420.10">
    <property type="entry name" value="Ribonuclease H-like superfamily/Ribonuclease H"/>
    <property type="match status" value="1"/>
</dbReference>
<evidence type="ECO:0000256" key="4">
    <source>
        <dbReference type="ARBA" id="ARBA00023172"/>
    </source>
</evidence>
<evidence type="ECO:0000256" key="3">
    <source>
        <dbReference type="ARBA" id="ARBA00023125"/>
    </source>
</evidence>
<dbReference type="PANTHER" id="PTHR35004:SF6">
    <property type="entry name" value="TRANSPOSASE"/>
    <property type="match status" value="1"/>
</dbReference>
<dbReference type="GO" id="GO:0015074">
    <property type="term" value="P:DNA integration"/>
    <property type="evidence" value="ECO:0007669"/>
    <property type="project" value="InterPro"/>
</dbReference>
<feature type="domain" description="Integrase catalytic" evidence="6">
    <location>
        <begin position="115"/>
        <end position="295"/>
    </location>
</feature>
<dbReference type="AlphaFoldDB" id="A0A934MFQ1"/>
<dbReference type="RefSeq" id="WP_198884801.1">
    <property type="nucleotide sequence ID" value="NZ_JAEKJA010000058.1"/>
</dbReference>
<keyword evidence="2" id="KW-0815">Transposition</keyword>
<gene>
    <name evidence="7" type="primary">istA</name>
    <name evidence="7" type="ORF">JCR33_24645</name>
</gene>
<dbReference type="EMBL" id="JAEKJA010000058">
    <property type="protein sequence ID" value="MBJ3778902.1"/>
    <property type="molecule type" value="Genomic_DNA"/>
</dbReference>
<comment type="similarity">
    <text evidence="1">Belongs to the transposase IS21/IS408/IS1162 family.</text>
</comment>
<dbReference type="Gene3D" id="1.10.10.60">
    <property type="entry name" value="Homeodomain-like"/>
    <property type="match status" value="1"/>
</dbReference>
<organism evidence="7 8">
    <name type="scientific">Acuticoccus mangrovi</name>
    <dbReference type="NCBI Taxonomy" id="2796142"/>
    <lineage>
        <taxon>Bacteria</taxon>
        <taxon>Pseudomonadati</taxon>
        <taxon>Pseudomonadota</taxon>
        <taxon>Alphaproteobacteria</taxon>
        <taxon>Hyphomicrobiales</taxon>
        <taxon>Amorphaceae</taxon>
        <taxon>Acuticoccus</taxon>
    </lineage>
</organism>
<proteinExistence type="inferred from homology"/>
<dbReference type="GO" id="GO:0006310">
    <property type="term" value="P:DNA recombination"/>
    <property type="evidence" value="ECO:0007669"/>
    <property type="project" value="UniProtKB-KW"/>
</dbReference>
<dbReference type="InterPro" id="IPR001584">
    <property type="entry name" value="Integrase_cat-core"/>
</dbReference>
<keyword evidence="4" id="KW-0233">DNA recombination</keyword>
<evidence type="ECO:0000256" key="1">
    <source>
        <dbReference type="ARBA" id="ARBA00009277"/>
    </source>
</evidence>
<accession>A0A934MFQ1</accession>
<dbReference type="Proteomes" id="UP000609531">
    <property type="component" value="Unassembled WGS sequence"/>
</dbReference>
<name>A0A934MFQ1_9HYPH</name>
<dbReference type="NCBIfam" id="NF033546">
    <property type="entry name" value="transpos_IS21"/>
    <property type="match status" value="1"/>
</dbReference>
<dbReference type="PANTHER" id="PTHR35004">
    <property type="entry name" value="TRANSPOSASE RV3428C-RELATED"/>
    <property type="match status" value="1"/>
</dbReference>
<evidence type="ECO:0000259" key="6">
    <source>
        <dbReference type="PROSITE" id="PS50994"/>
    </source>
</evidence>
<dbReference type="SUPFAM" id="SSF53098">
    <property type="entry name" value="Ribonuclease H-like"/>
    <property type="match status" value="1"/>
</dbReference>
<feature type="domain" description="HTH IS21-type" evidence="5">
    <location>
        <begin position="5"/>
        <end position="67"/>
    </location>
</feature>
<dbReference type="InterPro" id="IPR017894">
    <property type="entry name" value="HTH_IS21_transposase_type"/>
</dbReference>
<evidence type="ECO:0000313" key="7">
    <source>
        <dbReference type="EMBL" id="MBJ3778902.1"/>
    </source>
</evidence>
<evidence type="ECO:0000313" key="8">
    <source>
        <dbReference type="Proteomes" id="UP000609531"/>
    </source>
</evidence>
<dbReference type="GO" id="GO:0032196">
    <property type="term" value="P:transposition"/>
    <property type="evidence" value="ECO:0007669"/>
    <property type="project" value="UniProtKB-KW"/>
</dbReference>
<keyword evidence="3" id="KW-0238">DNA-binding</keyword>
<keyword evidence="8" id="KW-1185">Reference proteome</keyword>
<sequence length="341" mass="38298">MIGVELSMEIRVLAEHGKGVREIARDVGVSRNTVRRYLRDAEASRYKERPARPAKIDPFKDYIRERLAAAAPDLIPAKVLFDEIRERGYGGGYTMVKVFVATLKPVPKPEPVVRFETTPGQQMQVDWATIRRGRDRLSVFVATLGWSRAAYVEFVTDERVETLIACHERAFLALGGVPREVLYDNVKTVVIDRDAYGPGRHRFHAGFLDFAGHCGFRPRLCRPYRAQTKGKVERFIRYVRSSFYVPFASRLAQDGIAVDAAAANAAVRRWLREVANARVHATTKAVPAERLAVERAMLQPIPAPYSGEIVRSDPRPAPVPIVGLQHPLSIYDELMLPGAVR</sequence>
<dbReference type="PROSITE" id="PS50994">
    <property type="entry name" value="INTEGRASE"/>
    <property type="match status" value="1"/>
</dbReference>
<protein>
    <submittedName>
        <fullName evidence="7">IS21 family transposase</fullName>
    </submittedName>
</protein>
<dbReference type="GO" id="GO:0003677">
    <property type="term" value="F:DNA binding"/>
    <property type="evidence" value="ECO:0007669"/>
    <property type="project" value="UniProtKB-KW"/>
</dbReference>
<evidence type="ECO:0000259" key="5">
    <source>
        <dbReference type="PROSITE" id="PS50531"/>
    </source>
</evidence>
<dbReference type="PROSITE" id="PS50531">
    <property type="entry name" value="HTH_IS21"/>
    <property type="match status" value="1"/>
</dbReference>
<evidence type="ECO:0000256" key="2">
    <source>
        <dbReference type="ARBA" id="ARBA00022578"/>
    </source>
</evidence>
<dbReference type="InterPro" id="IPR012337">
    <property type="entry name" value="RNaseH-like_sf"/>
</dbReference>
<reference evidence="7" key="1">
    <citation type="submission" date="2020-12" db="EMBL/GenBank/DDBJ databases">
        <title>Bacterial taxonomy.</title>
        <authorList>
            <person name="Pan X."/>
        </authorList>
    </citation>
    <scope>NUCLEOTIDE SEQUENCE</scope>
    <source>
        <strain evidence="7">B2012</strain>
    </source>
</reference>
<dbReference type="InterPro" id="IPR036397">
    <property type="entry name" value="RNaseH_sf"/>
</dbReference>
<comment type="caution">
    <text evidence="7">The sequence shown here is derived from an EMBL/GenBank/DDBJ whole genome shotgun (WGS) entry which is preliminary data.</text>
</comment>
<dbReference type="Pfam" id="PF00665">
    <property type="entry name" value="rve"/>
    <property type="match status" value="1"/>
</dbReference>